<dbReference type="Gene3D" id="3.40.50.300">
    <property type="entry name" value="P-loop containing nucleotide triphosphate hydrolases"/>
    <property type="match status" value="1"/>
</dbReference>
<evidence type="ECO:0000259" key="4">
    <source>
        <dbReference type="PROSITE" id="PS50893"/>
    </source>
</evidence>
<keyword evidence="2" id="KW-0547">Nucleotide-binding</keyword>
<evidence type="ECO:0000256" key="2">
    <source>
        <dbReference type="ARBA" id="ARBA00022741"/>
    </source>
</evidence>
<dbReference type="InterPro" id="IPR051120">
    <property type="entry name" value="ABC_AA/LPS_Transport"/>
</dbReference>
<evidence type="ECO:0000313" key="6">
    <source>
        <dbReference type="Proteomes" id="UP000465601"/>
    </source>
</evidence>
<dbReference type="GO" id="GO:0016887">
    <property type="term" value="F:ATP hydrolysis activity"/>
    <property type="evidence" value="ECO:0007669"/>
    <property type="project" value="InterPro"/>
</dbReference>
<accession>A0A833M966</accession>
<keyword evidence="1" id="KW-0813">Transport</keyword>
<name>A0A833M966_9FIRM</name>
<dbReference type="GO" id="GO:0005524">
    <property type="term" value="F:ATP binding"/>
    <property type="evidence" value="ECO:0007669"/>
    <property type="project" value="UniProtKB-KW"/>
</dbReference>
<dbReference type="GO" id="GO:0005886">
    <property type="term" value="C:plasma membrane"/>
    <property type="evidence" value="ECO:0007669"/>
    <property type="project" value="TreeGrafter"/>
</dbReference>
<dbReference type="PANTHER" id="PTHR45772">
    <property type="entry name" value="CONSERVED COMPONENT OF ABC TRANSPORTER FOR NATURAL AMINO ACIDS-RELATED"/>
    <property type="match status" value="1"/>
</dbReference>
<dbReference type="Proteomes" id="UP000465601">
    <property type="component" value="Unassembled WGS sequence"/>
</dbReference>
<dbReference type="OrthoDB" id="9805514at2"/>
<keyword evidence="6" id="KW-1185">Reference proteome</keyword>
<dbReference type="InterPro" id="IPR027417">
    <property type="entry name" value="P-loop_NTPase"/>
</dbReference>
<keyword evidence="3 5" id="KW-0067">ATP-binding</keyword>
<sequence>MAEALIRTENLTISFGAHKAVNNVSLSLEKGLFTTILGPNGAGKTTLFNLISGLLEPTEGKLFFKGTDITRLSPIQRVKMGMGRSFQLTNVFPTLTTYENVRLAMQAHEDIGYKIFTNHRRFSKLNEKTDEILERVLLKDKKNQLASQLSHGEQRKLELGMVLALEPEVLLLDEPTAGMAIEEVPTMIDILNKTKESGTTIILIEHKMDMVKQLSDKLIILVNGGLLVEGDPEEVSQNPDVLAAYLGGGILDEESTKD</sequence>
<gene>
    <name evidence="5" type="ORF">F8153_01975</name>
</gene>
<reference evidence="5 6" key="1">
    <citation type="submission" date="2019-10" db="EMBL/GenBank/DDBJ databases">
        <title>Alkaliphilus serpentinus sp. nov. and Alkaliphilus pronyensis sp. nov., two novel anaerobic alkaliphilic species isolated from the serpentinized-hosted hydrothermal field of the Prony Bay (New Caledonia).</title>
        <authorList>
            <person name="Postec A."/>
        </authorList>
    </citation>
    <scope>NUCLEOTIDE SEQUENCE [LARGE SCALE GENOMIC DNA]</scope>
    <source>
        <strain evidence="5 6">LacT</strain>
    </source>
</reference>
<dbReference type="PANTHER" id="PTHR45772:SF3">
    <property type="entry name" value="ABC TRANSPORTER ATP-BINDING PROTEIN"/>
    <property type="match status" value="1"/>
</dbReference>
<protein>
    <submittedName>
        <fullName evidence="5">ABC transporter ATP-binding protein</fullName>
    </submittedName>
</protein>
<evidence type="ECO:0000256" key="1">
    <source>
        <dbReference type="ARBA" id="ARBA00022448"/>
    </source>
</evidence>
<dbReference type="Pfam" id="PF12399">
    <property type="entry name" value="BCA_ABC_TP_C"/>
    <property type="match status" value="1"/>
</dbReference>
<dbReference type="EMBL" id="WBZB01000007">
    <property type="protein sequence ID" value="KAB3532707.1"/>
    <property type="molecule type" value="Genomic_DNA"/>
</dbReference>
<dbReference type="PROSITE" id="PS00211">
    <property type="entry name" value="ABC_TRANSPORTER_1"/>
    <property type="match status" value="1"/>
</dbReference>
<organism evidence="5 6">
    <name type="scientific">Alkaliphilus serpentinus</name>
    <dbReference type="NCBI Taxonomy" id="1482731"/>
    <lineage>
        <taxon>Bacteria</taxon>
        <taxon>Bacillati</taxon>
        <taxon>Bacillota</taxon>
        <taxon>Clostridia</taxon>
        <taxon>Peptostreptococcales</taxon>
        <taxon>Natronincolaceae</taxon>
        <taxon>Alkaliphilus</taxon>
    </lineage>
</organism>
<proteinExistence type="predicted"/>
<dbReference type="FunFam" id="3.40.50.300:FF:000421">
    <property type="entry name" value="Branched-chain amino acid ABC transporter ATP-binding protein"/>
    <property type="match status" value="1"/>
</dbReference>
<evidence type="ECO:0000256" key="3">
    <source>
        <dbReference type="ARBA" id="ARBA00022840"/>
    </source>
</evidence>
<dbReference type="SUPFAM" id="SSF52540">
    <property type="entry name" value="P-loop containing nucleoside triphosphate hydrolases"/>
    <property type="match status" value="1"/>
</dbReference>
<dbReference type="Pfam" id="PF00005">
    <property type="entry name" value="ABC_tran"/>
    <property type="match status" value="1"/>
</dbReference>
<dbReference type="AlphaFoldDB" id="A0A833M966"/>
<dbReference type="InterPro" id="IPR003439">
    <property type="entry name" value="ABC_transporter-like_ATP-bd"/>
</dbReference>
<dbReference type="InterPro" id="IPR032823">
    <property type="entry name" value="BCA_ABC_TP_C"/>
</dbReference>
<evidence type="ECO:0000313" key="5">
    <source>
        <dbReference type="EMBL" id="KAB3532707.1"/>
    </source>
</evidence>
<dbReference type="SMART" id="SM00382">
    <property type="entry name" value="AAA"/>
    <property type="match status" value="1"/>
</dbReference>
<dbReference type="InterPro" id="IPR003593">
    <property type="entry name" value="AAA+_ATPase"/>
</dbReference>
<dbReference type="InterPro" id="IPR017871">
    <property type="entry name" value="ABC_transporter-like_CS"/>
</dbReference>
<feature type="domain" description="ABC transporter" evidence="4">
    <location>
        <begin position="6"/>
        <end position="248"/>
    </location>
</feature>
<comment type="caution">
    <text evidence="5">The sequence shown here is derived from an EMBL/GenBank/DDBJ whole genome shotgun (WGS) entry which is preliminary data.</text>
</comment>
<dbReference type="CDD" id="cd03219">
    <property type="entry name" value="ABC_Mj1267_LivG_branched"/>
    <property type="match status" value="1"/>
</dbReference>
<dbReference type="RefSeq" id="WP_151864675.1">
    <property type="nucleotide sequence ID" value="NZ_WBZB01000007.1"/>
</dbReference>
<dbReference type="PROSITE" id="PS50893">
    <property type="entry name" value="ABC_TRANSPORTER_2"/>
    <property type="match status" value="1"/>
</dbReference>